<dbReference type="AlphaFoldDB" id="A0A3P7U5A4"/>
<keyword evidence="2" id="KW-1185">Reference proteome</keyword>
<dbReference type="Proteomes" id="UP000280834">
    <property type="component" value="Unassembled WGS sequence"/>
</dbReference>
<evidence type="ECO:0008006" key="3">
    <source>
        <dbReference type="Google" id="ProtNLM"/>
    </source>
</evidence>
<organism evidence="1 2">
    <name type="scientific">Brugia timori</name>
    <dbReference type="NCBI Taxonomy" id="42155"/>
    <lineage>
        <taxon>Eukaryota</taxon>
        <taxon>Metazoa</taxon>
        <taxon>Ecdysozoa</taxon>
        <taxon>Nematoda</taxon>
        <taxon>Chromadorea</taxon>
        <taxon>Rhabditida</taxon>
        <taxon>Spirurina</taxon>
        <taxon>Spiruromorpha</taxon>
        <taxon>Filarioidea</taxon>
        <taxon>Onchocercidae</taxon>
        <taxon>Brugia</taxon>
    </lineage>
</organism>
<evidence type="ECO:0000313" key="2">
    <source>
        <dbReference type="Proteomes" id="UP000280834"/>
    </source>
</evidence>
<gene>
    <name evidence="1" type="ORF">BTMF_LOCUS4995</name>
</gene>
<name>A0A3P7U5A4_9BILA</name>
<dbReference type="PANTHER" id="PTHR31511:SF12">
    <property type="entry name" value="RHO TERMINATION FACTOR N-TERMINAL DOMAIN-CONTAINING PROTEIN"/>
    <property type="match status" value="1"/>
</dbReference>
<dbReference type="InterPro" id="IPR043502">
    <property type="entry name" value="DNA/RNA_pol_sf"/>
</dbReference>
<evidence type="ECO:0000313" key="1">
    <source>
        <dbReference type="EMBL" id="VDO17547.1"/>
    </source>
</evidence>
<proteinExistence type="predicted"/>
<protein>
    <recommendedName>
        <fullName evidence="3">DNA-directed DNA polymerase</fullName>
    </recommendedName>
</protein>
<accession>A0A3P7U5A4</accession>
<dbReference type="SUPFAM" id="SSF56672">
    <property type="entry name" value="DNA/RNA polymerases"/>
    <property type="match status" value="1"/>
</dbReference>
<dbReference type="EMBL" id="UZAG01005169">
    <property type="protein sequence ID" value="VDO17547.1"/>
    <property type="molecule type" value="Genomic_DNA"/>
</dbReference>
<sequence length="278" mass="32608">MRSLVDLLTDSDFAHTKKVFGRNEEQFRAAKQKGFFPYDFIKSFDDLKLTRLPEKNHFYNKLTDESISDENYNFAQHVWRIFNCKSMSDYMRIYCEIDTTTLADVFCAFRKTCLQEYNLDPTLYITLPGYAFDVMKKHTNLNIDLFDESEATFYNFFESAIRGGITNTNVRYCKANTNCVPDTYDASKEPRCISYIDKNSLYSFAMMQFLPSHNFFDVDKSDFGFFTPEYISSIEDDAEIGYFFCIDVEYSPSLHDTHNDLPFFPEKKSIPVNDQNEC</sequence>
<reference evidence="1 2" key="1">
    <citation type="submission" date="2018-11" db="EMBL/GenBank/DDBJ databases">
        <authorList>
            <consortium name="Pathogen Informatics"/>
        </authorList>
    </citation>
    <scope>NUCLEOTIDE SEQUENCE [LARGE SCALE GENOMIC DNA]</scope>
</reference>
<dbReference type="PANTHER" id="PTHR31511">
    <property type="entry name" value="PROTEIN CBG23764"/>
    <property type="match status" value="1"/>
</dbReference>